<sequence length="220" mass="24194">MLSRFVQTFYNRLLRPHLPRKIASFNGVPVRQPRLLDRTDVRPEYEAPLVSGIEEQVGGSDNVVVVGGGYGVASTYAARRAGPEGNVTVFEGGEEQVSRVRETAVLSRTAETIDVRHAIVGTDKNVYGDSSDASILQPRDLPSCDVLVLDCEGAEIDILEHMSIEPQAIVVETHHVYDAPAEDVRALLHERGYDIVSERIEESPYGDLPVLTAEISDQKE</sequence>
<feature type="domain" description="Methyltransferase FkbM" evidence="1">
    <location>
        <begin position="120"/>
        <end position="194"/>
    </location>
</feature>
<dbReference type="InterPro" id="IPR029063">
    <property type="entry name" value="SAM-dependent_MTases_sf"/>
</dbReference>
<name>A0ABD5YFD6_9EURY</name>
<dbReference type="GO" id="GO:0008168">
    <property type="term" value="F:methyltransferase activity"/>
    <property type="evidence" value="ECO:0007669"/>
    <property type="project" value="UniProtKB-KW"/>
</dbReference>
<evidence type="ECO:0000313" key="2">
    <source>
        <dbReference type="EMBL" id="MFC7187955.1"/>
    </source>
</evidence>
<reference evidence="2 3" key="1">
    <citation type="journal article" date="2019" name="Int. J. Syst. Evol. Microbiol.">
        <title>The Global Catalogue of Microorganisms (GCM) 10K type strain sequencing project: providing services to taxonomists for standard genome sequencing and annotation.</title>
        <authorList>
            <consortium name="The Broad Institute Genomics Platform"/>
            <consortium name="The Broad Institute Genome Sequencing Center for Infectious Disease"/>
            <person name="Wu L."/>
            <person name="Ma J."/>
        </authorList>
    </citation>
    <scope>NUCLEOTIDE SEQUENCE [LARGE SCALE GENOMIC DNA]</scope>
    <source>
        <strain evidence="2 3">Q85</strain>
    </source>
</reference>
<accession>A0ABD5YFD6</accession>
<keyword evidence="3" id="KW-1185">Reference proteome</keyword>
<dbReference type="Pfam" id="PF05050">
    <property type="entry name" value="Methyltransf_21"/>
    <property type="match status" value="1"/>
</dbReference>
<dbReference type="EMBL" id="JBHSZZ010000067">
    <property type="protein sequence ID" value="MFC7187955.1"/>
    <property type="molecule type" value="Genomic_DNA"/>
</dbReference>
<organism evidence="2 3">
    <name type="scientific">Halorubrum yunnanense</name>
    <dbReference type="NCBI Taxonomy" id="1526162"/>
    <lineage>
        <taxon>Archaea</taxon>
        <taxon>Methanobacteriati</taxon>
        <taxon>Methanobacteriota</taxon>
        <taxon>Stenosarchaea group</taxon>
        <taxon>Halobacteria</taxon>
        <taxon>Halobacteriales</taxon>
        <taxon>Haloferacaceae</taxon>
        <taxon>Halorubrum</taxon>
    </lineage>
</organism>
<evidence type="ECO:0000313" key="3">
    <source>
        <dbReference type="Proteomes" id="UP001596390"/>
    </source>
</evidence>
<comment type="caution">
    <text evidence="2">The sequence shown here is derived from an EMBL/GenBank/DDBJ whole genome shotgun (WGS) entry which is preliminary data.</text>
</comment>
<dbReference type="RefSeq" id="WP_267665410.1">
    <property type="nucleotide sequence ID" value="NZ_JAODIX010000067.1"/>
</dbReference>
<keyword evidence="2" id="KW-0808">Transferase</keyword>
<dbReference type="Gene3D" id="3.40.50.150">
    <property type="entry name" value="Vaccinia Virus protein VP39"/>
    <property type="match status" value="1"/>
</dbReference>
<dbReference type="AlphaFoldDB" id="A0ABD5YFD6"/>
<dbReference type="Proteomes" id="UP001596390">
    <property type="component" value="Unassembled WGS sequence"/>
</dbReference>
<proteinExistence type="predicted"/>
<keyword evidence="2" id="KW-0489">Methyltransferase</keyword>
<gene>
    <name evidence="2" type="ORF">ACFQMK_13915</name>
</gene>
<dbReference type="GO" id="GO:0032259">
    <property type="term" value="P:methylation"/>
    <property type="evidence" value="ECO:0007669"/>
    <property type="project" value="UniProtKB-KW"/>
</dbReference>
<dbReference type="SUPFAM" id="SSF53335">
    <property type="entry name" value="S-adenosyl-L-methionine-dependent methyltransferases"/>
    <property type="match status" value="1"/>
</dbReference>
<dbReference type="InterPro" id="IPR006342">
    <property type="entry name" value="FkbM_mtfrase"/>
</dbReference>
<evidence type="ECO:0000259" key="1">
    <source>
        <dbReference type="Pfam" id="PF05050"/>
    </source>
</evidence>
<protein>
    <submittedName>
        <fullName evidence="2">FkbM family methyltransferase</fullName>
    </submittedName>
</protein>